<protein>
    <recommendedName>
        <fullName evidence="4">Integral membrane protein</fullName>
    </recommendedName>
</protein>
<feature type="transmembrane region" description="Helical" evidence="1">
    <location>
        <begin position="13"/>
        <end position="34"/>
    </location>
</feature>
<accession>A0A7H0IFC6</accession>
<evidence type="ECO:0000313" key="2">
    <source>
        <dbReference type="EMBL" id="QNP71492.1"/>
    </source>
</evidence>
<evidence type="ECO:0008006" key="4">
    <source>
        <dbReference type="Google" id="ProtNLM"/>
    </source>
</evidence>
<evidence type="ECO:0000313" key="3">
    <source>
        <dbReference type="Proteomes" id="UP000516052"/>
    </source>
</evidence>
<dbReference type="RefSeq" id="WP_187748461.1">
    <property type="nucleotide sequence ID" value="NZ_CP060828.1"/>
</dbReference>
<reference evidence="2 3" key="1">
    <citation type="submission" date="2020-08" db="EMBL/GenBank/DDBJ databases">
        <title>A novel species.</title>
        <authorList>
            <person name="Gao J."/>
        </authorList>
    </citation>
    <scope>NUCLEOTIDE SEQUENCE [LARGE SCALE GENOMIC DNA]</scope>
    <source>
        <strain evidence="2 3">CRXT-G-22</strain>
    </source>
</reference>
<dbReference type="AlphaFoldDB" id="A0A7H0IFC6"/>
<proteinExistence type="predicted"/>
<name>A0A7H0IFC6_9ACTN</name>
<sequence>MEEHRRPVSWGEAALTTLSGLVVLGLTWGVLTLLDEETLPVAMPAVGLLTHWFMREHRFWGAGAAATVVGAVTVFALLDPLRGSLDKLAADSVACASGLVSAMIVFAFCARGHRREPALPG</sequence>
<keyword evidence="1" id="KW-1133">Transmembrane helix</keyword>
<gene>
    <name evidence="2" type="ORF">IAG44_20020</name>
</gene>
<evidence type="ECO:0000256" key="1">
    <source>
        <dbReference type="SAM" id="Phobius"/>
    </source>
</evidence>
<dbReference type="EMBL" id="CP060828">
    <property type="protein sequence ID" value="QNP71492.1"/>
    <property type="molecule type" value="Genomic_DNA"/>
</dbReference>
<dbReference type="KEGG" id="sroi:IAG44_20020"/>
<keyword evidence="1" id="KW-0812">Transmembrane</keyword>
<dbReference type="Proteomes" id="UP000516052">
    <property type="component" value="Chromosome"/>
</dbReference>
<keyword evidence="3" id="KW-1185">Reference proteome</keyword>
<organism evidence="2 3">
    <name type="scientific">Streptomyces roseirectus</name>
    <dbReference type="NCBI Taxonomy" id="2768066"/>
    <lineage>
        <taxon>Bacteria</taxon>
        <taxon>Bacillati</taxon>
        <taxon>Actinomycetota</taxon>
        <taxon>Actinomycetes</taxon>
        <taxon>Kitasatosporales</taxon>
        <taxon>Streptomycetaceae</taxon>
        <taxon>Streptomyces</taxon>
    </lineage>
</organism>
<feature type="transmembrane region" description="Helical" evidence="1">
    <location>
        <begin position="59"/>
        <end position="78"/>
    </location>
</feature>
<keyword evidence="1" id="KW-0472">Membrane</keyword>
<feature type="transmembrane region" description="Helical" evidence="1">
    <location>
        <begin position="90"/>
        <end position="110"/>
    </location>
</feature>